<dbReference type="VEuPathDB" id="FungiDB:PHYBLDRAFT_152068"/>
<dbReference type="RefSeq" id="XP_018284838.1">
    <property type="nucleotide sequence ID" value="XM_018432835.1"/>
</dbReference>
<protein>
    <submittedName>
        <fullName evidence="2">Uncharacterized protein</fullName>
    </submittedName>
</protein>
<evidence type="ECO:0000313" key="2">
    <source>
        <dbReference type="EMBL" id="OAD66798.1"/>
    </source>
</evidence>
<reference evidence="3" key="1">
    <citation type="submission" date="2015-06" db="EMBL/GenBank/DDBJ databases">
        <title>Expansion of signal transduction pathways in fungi by whole-genome duplication.</title>
        <authorList>
            <consortium name="DOE Joint Genome Institute"/>
            <person name="Corrochano L.M."/>
            <person name="Kuo A."/>
            <person name="Marcet-Houben M."/>
            <person name="Polaino S."/>
            <person name="Salamov A."/>
            <person name="Villalobos J.M."/>
            <person name="Alvarez M.I."/>
            <person name="Avalos J."/>
            <person name="Benito E.P."/>
            <person name="Benoit I."/>
            <person name="Burger G."/>
            <person name="Camino L.P."/>
            <person name="Canovas D."/>
            <person name="Cerda-Olmedo E."/>
            <person name="Cheng J.-F."/>
            <person name="Dominguez A."/>
            <person name="Elias M."/>
            <person name="Eslava A.P."/>
            <person name="Glaser F."/>
            <person name="Grimwood J."/>
            <person name="Gutierrez G."/>
            <person name="Heitman J."/>
            <person name="Henrissat B."/>
            <person name="Iturriaga E.A."/>
            <person name="Lang B.F."/>
            <person name="Lavin J.L."/>
            <person name="Lee S."/>
            <person name="Li W."/>
            <person name="Lindquist E."/>
            <person name="Lopez-Garcia S."/>
            <person name="Luque E.M."/>
            <person name="Marcos A.T."/>
            <person name="Martin J."/>
            <person name="McCluskey K."/>
            <person name="Medina H.R."/>
            <person name="Miralles-Duran A."/>
            <person name="Miyazaki A."/>
            <person name="Munoz-Torres E."/>
            <person name="Oguiza J.A."/>
            <person name="Ohm R."/>
            <person name="Olmedo M."/>
            <person name="Orejas M."/>
            <person name="Ortiz-Castellanos L."/>
            <person name="Pisabarro A.G."/>
            <person name="Rodriguez-Romero J."/>
            <person name="Ruiz-Herrera J."/>
            <person name="Ruiz-Vazquez R."/>
            <person name="Sanz C."/>
            <person name="Schackwitz W."/>
            <person name="Schmutz J."/>
            <person name="Shahriari M."/>
            <person name="Shelest E."/>
            <person name="Silva-Franco F."/>
            <person name="Soanes D."/>
            <person name="Syed K."/>
            <person name="Tagua V.G."/>
            <person name="Talbot N.J."/>
            <person name="Thon M."/>
            <person name="De vries R.P."/>
            <person name="Wiebenga A."/>
            <person name="Yadav J.S."/>
            <person name="Braun E.L."/>
            <person name="Baker S."/>
            <person name="Garre V."/>
            <person name="Horwitz B."/>
            <person name="Torres-Martinez S."/>
            <person name="Idnurm A."/>
            <person name="Herrera-Estrella A."/>
            <person name="Gabaldon T."/>
            <person name="Grigoriev I.V."/>
        </authorList>
    </citation>
    <scope>NUCLEOTIDE SEQUENCE [LARGE SCALE GENOMIC DNA]</scope>
    <source>
        <strain evidence="3">NRRL 1555(-)</strain>
    </source>
</reference>
<evidence type="ECO:0000313" key="3">
    <source>
        <dbReference type="Proteomes" id="UP000077315"/>
    </source>
</evidence>
<gene>
    <name evidence="2" type="ORF">PHYBLDRAFT_152068</name>
</gene>
<feature type="region of interest" description="Disordered" evidence="1">
    <location>
        <begin position="69"/>
        <end position="92"/>
    </location>
</feature>
<dbReference type="InParanoid" id="A0A167JW39"/>
<name>A0A167JW39_PHYB8</name>
<accession>A0A167JW39</accession>
<keyword evidence="3" id="KW-1185">Reference proteome</keyword>
<dbReference type="AlphaFoldDB" id="A0A167JW39"/>
<evidence type="ECO:0000256" key="1">
    <source>
        <dbReference type="SAM" id="MobiDB-lite"/>
    </source>
</evidence>
<proteinExistence type="predicted"/>
<organism evidence="2 3">
    <name type="scientific">Phycomyces blakesleeanus (strain ATCC 8743b / DSM 1359 / FGSC 10004 / NBRC 33097 / NRRL 1555)</name>
    <dbReference type="NCBI Taxonomy" id="763407"/>
    <lineage>
        <taxon>Eukaryota</taxon>
        <taxon>Fungi</taxon>
        <taxon>Fungi incertae sedis</taxon>
        <taxon>Mucoromycota</taxon>
        <taxon>Mucoromycotina</taxon>
        <taxon>Mucoromycetes</taxon>
        <taxon>Mucorales</taxon>
        <taxon>Phycomycetaceae</taxon>
        <taxon>Phycomyces</taxon>
    </lineage>
</organism>
<dbReference type="GeneID" id="28993741"/>
<sequence>MSEMDHNGHICYSTNVHTGNLWGQKKMKCCSKSTAERQREQFGLERKEEVQLNTNSVVETLSQRIFHQKETRKKCPDVMQQKSESSSGREVD</sequence>
<dbReference type="EMBL" id="KV441000">
    <property type="protein sequence ID" value="OAD66798.1"/>
    <property type="molecule type" value="Genomic_DNA"/>
</dbReference>
<dbReference type="Proteomes" id="UP000077315">
    <property type="component" value="Unassembled WGS sequence"/>
</dbReference>